<name>A0ABQ3V2S8_9CHLR</name>
<dbReference type="Proteomes" id="UP000654345">
    <property type="component" value="Unassembled WGS sequence"/>
</dbReference>
<dbReference type="InterPro" id="IPR036098">
    <property type="entry name" value="Thymidylate_synthase_ThyX_sf"/>
</dbReference>
<evidence type="ECO:0000313" key="1">
    <source>
        <dbReference type="EMBL" id="GHO59263.1"/>
    </source>
</evidence>
<reference evidence="1 2" key="1">
    <citation type="journal article" date="2021" name="Int. J. Syst. Evol. Microbiol.">
        <title>Reticulibacter mediterranei gen. nov., sp. nov., within the new family Reticulibacteraceae fam. nov., and Ktedonospora formicarum gen. nov., sp. nov., Ktedonobacter robiniae sp. nov., Dictyobacter formicarum sp. nov. and Dictyobacter arantiisoli sp. nov., belonging to the class Ktedonobacteria.</title>
        <authorList>
            <person name="Yabe S."/>
            <person name="Zheng Y."/>
            <person name="Wang C.M."/>
            <person name="Sakai Y."/>
            <person name="Abe K."/>
            <person name="Yokota A."/>
            <person name="Donadio S."/>
            <person name="Cavaletti L."/>
            <person name="Monciardini P."/>
        </authorList>
    </citation>
    <scope>NUCLEOTIDE SEQUENCE [LARGE SCALE GENOMIC DNA]</scope>
    <source>
        <strain evidence="1 2">SOSP1-30</strain>
    </source>
</reference>
<sequence length="140" mass="16510">MTKQTVDDLLAKGFGLPLYLTEIAAFAPQRDAFEQDLLQYYQALRNFLERIWQTYQDTLSYDFMLNLFPLAHHMDLWLHGDPKQVLYMTNQRIRPGGHINYRLLAWEANQLVAQADPYLTAICLEHKPDPTSREEFFDRS</sequence>
<organism evidence="1 2">
    <name type="scientific">Ktedonobacter robiniae</name>
    <dbReference type="NCBI Taxonomy" id="2778365"/>
    <lineage>
        <taxon>Bacteria</taxon>
        <taxon>Bacillati</taxon>
        <taxon>Chloroflexota</taxon>
        <taxon>Ktedonobacteria</taxon>
        <taxon>Ktedonobacterales</taxon>
        <taxon>Ktedonobacteraceae</taxon>
        <taxon>Ktedonobacter</taxon>
    </lineage>
</organism>
<protein>
    <submittedName>
        <fullName evidence="1">Uncharacterized protein</fullName>
    </submittedName>
</protein>
<dbReference type="RefSeq" id="WP_201375464.1">
    <property type="nucleotide sequence ID" value="NZ_BNJG01000003.1"/>
</dbReference>
<dbReference type="EMBL" id="BNJG01000003">
    <property type="protein sequence ID" value="GHO59263.1"/>
    <property type="molecule type" value="Genomic_DNA"/>
</dbReference>
<keyword evidence="2" id="KW-1185">Reference proteome</keyword>
<comment type="caution">
    <text evidence="1">The sequence shown here is derived from an EMBL/GenBank/DDBJ whole genome shotgun (WGS) entry which is preliminary data.</text>
</comment>
<proteinExistence type="predicted"/>
<evidence type="ECO:0000313" key="2">
    <source>
        <dbReference type="Proteomes" id="UP000654345"/>
    </source>
</evidence>
<accession>A0ABQ3V2S8</accession>
<dbReference type="SUPFAM" id="SSF69796">
    <property type="entry name" value="Thymidylate synthase-complementing protein Thy1"/>
    <property type="match status" value="1"/>
</dbReference>
<gene>
    <name evidence="1" type="ORF">KSB_77380</name>
</gene>